<feature type="region of interest" description="Alpha N-terminal domain (alpha-NTD)" evidence="11">
    <location>
        <begin position="1"/>
        <end position="229"/>
    </location>
</feature>
<dbReference type="CDD" id="cd06928">
    <property type="entry name" value="RNAP_alpha_NTD"/>
    <property type="match status" value="1"/>
</dbReference>
<dbReference type="EMBL" id="MHUI01000033">
    <property type="protein sequence ID" value="OHA74059.1"/>
    <property type="molecule type" value="Genomic_DNA"/>
</dbReference>
<dbReference type="GO" id="GO:0000428">
    <property type="term" value="C:DNA-directed RNA polymerase complex"/>
    <property type="evidence" value="ECO:0007669"/>
    <property type="project" value="UniProtKB-KW"/>
</dbReference>
<organism evidence="14 15">
    <name type="scientific">Candidatus Wildermuthbacteria bacterium RIFCSPLOWO2_01_FULL_48_35</name>
    <dbReference type="NCBI Taxonomy" id="1802463"/>
    <lineage>
        <taxon>Bacteria</taxon>
        <taxon>Candidatus Wildermuthiibacteriota</taxon>
    </lineage>
</organism>
<keyword evidence="6 11" id="KW-0548">Nucleotidyltransferase</keyword>
<comment type="function">
    <text evidence="11">DNA-dependent RNA polymerase catalyzes the transcription of DNA into RNA using the four ribonucleoside triphosphates as substrates.</text>
</comment>
<dbReference type="FunFam" id="2.170.120.12:FF:000001">
    <property type="entry name" value="DNA-directed RNA polymerase subunit alpha"/>
    <property type="match status" value="1"/>
</dbReference>
<evidence type="ECO:0000256" key="12">
    <source>
        <dbReference type="SAM" id="MobiDB-lite"/>
    </source>
</evidence>
<dbReference type="SMART" id="SM00662">
    <property type="entry name" value="RPOLD"/>
    <property type="match status" value="1"/>
</dbReference>
<dbReference type="Pfam" id="PF01193">
    <property type="entry name" value="RNA_pol_L"/>
    <property type="match status" value="1"/>
</dbReference>
<evidence type="ECO:0000256" key="7">
    <source>
        <dbReference type="ARBA" id="ARBA00023163"/>
    </source>
</evidence>
<dbReference type="EC" id="2.7.7.6" evidence="2 11"/>
<feature type="domain" description="DNA-directed RNA polymerase RpoA/D/Rpb3-type" evidence="13">
    <location>
        <begin position="17"/>
        <end position="225"/>
    </location>
</feature>
<evidence type="ECO:0000256" key="10">
    <source>
        <dbReference type="ARBA" id="ARBA00048552"/>
    </source>
</evidence>
<dbReference type="InterPro" id="IPR011262">
    <property type="entry name" value="DNA-dir_RNA_pol_insert"/>
</dbReference>
<keyword evidence="4 11" id="KW-0240">DNA-directed RNA polymerase</keyword>
<name>A0A1G2RNX9_9BACT</name>
<evidence type="ECO:0000256" key="5">
    <source>
        <dbReference type="ARBA" id="ARBA00022679"/>
    </source>
</evidence>
<dbReference type="GO" id="GO:0006351">
    <property type="term" value="P:DNA-templated transcription"/>
    <property type="evidence" value="ECO:0007669"/>
    <property type="project" value="UniProtKB-UniRule"/>
</dbReference>
<dbReference type="SUPFAM" id="SSF55257">
    <property type="entry name" value="RBP11-like subunits of RNA polymerase"/>
    <property type="match status" value="1"/>
</dbReference>
<evidence type="ECO:0000256" key="2">
    <source>
        <dbReference type="ARBA" id="ARBA00012418"/>
    </source>
</evidence>
<dbReference type="InterPro" id="IPR011263">
    <property type="entry name" value="DNA-dir_RNA_pol_RpoA/D/Rpb3"/>
</dbReference>
<feature type="region of interest" description="Alpha C-terminal domain (alpha-CTD)" evidence="11">
    <location>
        <begin position="247"/>
        <end position="311"/>
    </location>
</feature>
<dbReference type="HAMAP" id="MF_00059">
    <property type="entry name" value="RNApol_bact_RpoA"/>
    <property type="match status" value="1"/>
</dbReference>
<reference evidence="14 15" key="1">
    <citation type="journal article" date="2016" name="Nat. Commun.">
        <title>Thousands of microbial genomes shed light on interconnected biogeochemical processes in an aquifer system.</title>
        <authorList>
            <person name="Anantharaman K."/>
            <person name="Brown C.T."/>
            <person name="Hug L.A."/>
            <person name="Sharon I."/>
            <person name="Castelle C.J."/>
            <person name="Probst A.J."/>
            <person name="Thomas B.C."/>
            <person name="Singh A."/>
            <person name="Wilkins M.J."/>
            <person name="Karaoz U."/>
            <person name="Brodie E.L."/>
            <person name="Williams K.H."/>
            <person name="Hubbard S.S."/>
            <person name="Banfield J.F."/>
        </authorList>
    </citation>
    <scope>NUCLEOTIDE SEQUENCE [LARGE SCALE GENOMIC DNA]</scope>
</reference>
<dbReference type="Proteomes" id="UP000177081">
    <property type="component" value="Unassembled WGS sequence"/>
</dbReference>
<evidence type="ECO:0000256" key="11">
    <source>
        <dbReference type="HAMAP-Rule" id="MF_00059"/>
    </source>
</evidence>
<evidence type="ECO:0000313" key="14">
    <source>
        <dbReference type="EMBL" id="OHA74059.1"/>
    </source>
</evidence>
<keyword evidence="5 11" id="KW-0808">Transferase</keyword>
<dbReference type="GO" id="GO:0046983">
    <property type="term" value="F:protein dimerization activity"/>
    <property type="evidence" value="ECO:0007669"/>
    <property type="project" value="InterPro"/>
</dbReference>
<comment type="caution">
    <text evidence="14">The sequence shown here is derived from an EMBL/GenBank/DDBJ whole genome shotgun (WGS) entry which is preliminary data.</text>
</comment>
<dbReference type="NCBIfam" id="TIGR02027">
    <property type="entry name" value="rpoA"/>
    <property type="match status" value="1"/>
</dbReference>
<dbReference type="NCBIfam" id="NF003519">
    <property type="entry name" value="PRK05182.2-5"/>
    <property type="match status" value="1"/>
</dbReference>
<evidence type="ECO:0000256" key="6">
    <source>
        <dbReference type="ARBA" id="ARBA00022695"/>
    </source>
</evidence>
<feature type="region of interest" description="Disordered" evidence="12">
    <location>
        <begin position="230"/>
        <end position="249"/>
    </location>
</feature>
<dbReference type="Pfam" id="PF03118">
    <property type="entry name" value="RNA_pol_A_CTD"/>
    <property type="match status" value="1"/>
</dbReference>
<evidence type="ECO:0000256" key="4">
    <source>
        <dbReference type="ARBA" id="ARBA00022478"/>
    </source>
</evidence>
<comment type="subunit">
    <text evidence="11">Homodimer. The RNAP catalytic core consists of 2 alpha, 1 beta, 1 beta' and 1 omega subunit. When a sigma factor is associated with the core the holoenzyme is formed, which can initiate transcription.</text>
</comment>
<dbReference type="AlphaFoldDB" id="A0A1G2RNX9"/>
<protein>
    <recommendedName>
        <fullName evidence="3 11">DNA-directed RNA polymerase subunit alpha</fullName>
        <shortName evidence="11">RNAP subunit alpha</shortName>
        <ecNumber evidence="2 11">2.7.7.6</ecNumber>
    </recommendedName>
    <alternativeName>
        <fullName evidence="9 11">RNA polymerase subunit alpha</fullName>
    </alternativeName>
    <alternativeName>
        <fullName evidence="8 11">Transcriptase subunit alpha</fullName>
    </alternativeName>
</protein>
<comment type="catalytic activity">
    <reaction evidence="10 11">
        <text>RNA(n) + a ribonucleoside 5'-triphosphate = RNA(n+1) + diphosphate</text>
        <dbReference type="Rhea" id="RHEA:21248"/>
        <dbReference type="Rhea" id="RHEA-COMP:14527"/>
        <dbReference type="Rhea" id="RHEA-COMP:17342"/>
        <dbReference type="ChEBI" id="CHEBI:33019"/>
        <dbReference type="ChEBI" id="CHEBI:61557"/>
        <dbReference type="ChEBI" id="CHEBI:140395"/>
        <dbReference type="EC" id="2.7.7.6"/>
    </reaction>
</comment>
<evidence type="ECO:0000259" key="13">
    <source>
        <dbReference type="SMART" id="SM00662"/>
    </source>
</evidence>
<dbReference type="GO" id="GO:0005737">
    <property type="term" value="C:cytoplasm"/>
    <property type="evidence" value="ECO:0007669"/>
    <property type="project" value="UniProtKB-ARBA"/>
</dbReference>
<proteinExistence type="inferred from homology"/>
<dbReference type="GO" id="GO:0003899">
    <property type="term" value="F:DNA-directed RNA polymerase activity"/>
    <property type="evidence" value="ECO:0007669"/>
    <property type="project" value="UniProtKB-UniRule"/>
</dbReference>
<dbReference type="Pfam" id="PF01000">
    <property type="entry name" value="RNA_pol_A_bac"/>
    <property type="match status" value="1"/>
</dbReference>
<comment type="similarity">
    <text evidence="1 11">Belongs to the RNA polymerase alpha chain family.</text>
</comment>
<dbReference type="InterPro" id="IPR036603">
    <property type="entry name" value="RBP11-like"/>
</dbReference>
<comment type="domain">
    <text evidence="11">The N-terminal domain is essential for RNAP assembly and basal transcription, whereas the C-terminal domain is involved in interaction with transcriptional regulators and with upstream promoter elements.</text>
</comment>
<keyword evidence="7 11" id="KW-0804">Transcription</keyword>
<evidence type="ECO:0000256" key="9">
    <source>
        <dbReference type="ARBA" id="ARBA00033070"/>
    </source>
</evidence>
<dbReference type="SUPFAM" id="SSF47789">
    <property type="entry name" value="C-terminal domain of RNA polymerase alpha subunit"/>
    <property type="match status" value="1"/>
</dbReference>
<dbReference type="InterPro" id="IPR011260">
    <property type="entry name" value="RNAP_asu_C"/>
</dbReference>
<sequence>MISLPPSLKVVEKKGNRAVFEIEGLYPGYGVTVGNSLRRVLLSSLEGAAITQVKIGGASHEFSTIPGVLEDILQLTMNLKKVRCKMFGDEPQKLELSVKGEQEVKAGDFKVPTQLEIMNKDAHIATLTSKNASLEMDILVERGVGYAAAERRKKEKLEIGTMELDAIFTPMKRVAFRMENMRVGDRTDFDRLFLDVETDGTITPEDALTQAADILVGHFSRVKEAFVQKEAPPRKRAAQKEEKGGEDASKIPVESLKLSKRTITVLLDNNIKTSGGISRKSEANLLELEGMGEKGIAEIKKALKKLGLEIQ</sequence>
<evidence type="ECO:0000256" key="3">
    <source>
        <dbReference type="ARBA" id="ARBA00015972"/>
    </source>
</evidence>
<dbReference type="InterPro" id="IPR036643">
    <property type="entry name" value="RNApol_insert_sf"/>
</dbReference>
<dbReference type="InterPro" id="IPR011773">
    <property type="entry name" value="DNA-dir_RpoA"/>
</dbReference>
<gene>
    <name evidence="11" type="primary">rpoA</name>
    <name evidence="14" type="ORF">A3A32_02275</name>
</gene>
<dbReference type="GO" id="GO:0003677">
    <property type="term" value="F:DNA binding"/>
    <property type="evidence" value="ECO:0007669"/>
    <property type="project" value="UniProtKB-UniRule"/>
</dbReference>
<accession>A0A1G2RNX9</accession>
<dbReference type="Gene3D" id="2.170.120.12">
    <property type="entry name" value="DNA-directed RNA polymerase, insert domain"/>
    <property type="match status" value="1"/>
</dbReference>
<dbReference type="Gene3D" id="3.30.1360.10">
    <property type="entry name" value="RNA polymerase, RBP11-like subunit"/>
    <property type="match status" value="1"/>
</dbReference>
<evidence type="ECO:0000256" key="1">
    <source>
        <dbReference type="ARBA" id="ARBA00007123"/>
    </source>
</evidence>
<dbReference type="Gene3D" id="1.10.150.20">
    <property type="entry name" value="5' to 3' exonuclease, C-terminal subdomain"/>
    <property type="match status" value="1"/>
</dbReference>
<dbReference type="SUPFAM" id="SSF56553">
    <property type="entry name" value="Insert subdomain of RNA polymerase alpha subunit"/>
    <property type="match status" value="1"/>
</dbReference>
<evidence type="ECO:0000256" key="8">
    <source>
        <dbReference type="ARBA" id="ARBA00032524"/>
    </source>
</evidence>
<evidence type="ECO:0000313" key="15">
    <source>
        <dbReference type="Proteomes" id="UP000177081"/>
    </source>
</evidence>